<organism evidence="11 12">
    <name type="scientific">Nitrosomonas oligotropha</name>
    <dbReference type="NCBI Taxonomy" id="42354"/>
    <lineage>
        <taxon>Bacteria</taxon>
        <taxon>Pseudomonadati</taxon>
        <taxon>Pseudomonadota</taxon>
        <taxon>Betaproteobacteria</taxon>
        <taxon>Nitrosomonadales</taxon>
        <taxon>Nitrosomonadaceae</taxon>
        <taxon>Nitrosomonas</taxon>
    </lineage>
</organism>
<dbReference type="InterPro" id="IPR013858">
    <property type="entry name" value="Peptidase_M10B_C"/>
</dbReference>
<comment type="subcellular location">
    <subcellularLocation>
        <location evidence="2">Secreted</location>
    </subcellularLocation>
</comment>
<sequence>MTNPNTSATTSTFNLSGNLNLDSLLDEAHIKWGGALGTGVNLSFSFPWTNGNLATWQPGYSDEPSAAEHFGFNDTQIIAVRSAFQAWENVANLNFDEVSESNLNVGDFRFAFSSALPSSAWGWSGYPNDYWASAADVWVNSTYGRDTDWSAGTYNYEALLHEIGHGLGLKHPGNYGGSSAPYLPSSLDVRNYTIMSYNDPINEWYWDGGKNVSVFVARETPMVYDIQAIQYLYGANTGYHTGDDIYNFDPHTPFYKTIWDAGGIDTIDISNYSLDSIISLIPGSYSKVSFYSQPTGDTRAWYDGSDSLGIAFGAIIENANGGSGSDILSGNNADNVLNGGDGNDQLYGGIGNDTFDWESNLRSGNDTMYGGLGDDVYVFDSSSDAVIEYPGEGTDTVWASDSFVIGSFPDVENLYLFGDKSINATGNEVANGLKGNDQDNVLIGYAGDDSLDGGIGNDDLDGGAGDDQLVGGIGNDILRAGYNHDTLNGGTGNDTFGFYALGHFQISDFANSEDRLFFDSSKIGVSNLHDLVGYITNINQDSDGVTIEFGVNASIELVGINLNQIIADTIVFTL</sequence>
<evidence type="ECO:0000259" key="10">
    <source>
        <dbReference type="SMART" id="SM00235"/>
    </source>
</evidence>
<dbReference type="InterPro" id="IPR034033">
    <property type="entry name" value="Serralysin-like"/>
</dbReference>
<proteinExistence type="inferred from homology"/>
<evidence type="ECO:0000256" key="4">
    <source>
        <dbReference type="ARBA" id="ARBA00022525"/>
    </source>
</evidence>
<dbReference type="CDD" id="cd04277">
    <property type="entry name" value="ZnMc_serralysin_like"/>
    <property type="match status" value="1"/>
</dbReference>
<evidence type="ECO:0000256" key="6">
    <source>
        <dbReference type="ARBA" id="ARBA00022723"/>
    </source>
</evidence>
<keyword evidence="6" id="KW-0479">Metal-binding</keyword>
<comment type="caution">
    <text evidence="11">The sequence shown here is derived from an EMBL/GenBank/DDBJ whole genome shotgun (WGS) entry which is preliminary data.</text>
</comment>
<keyword evidence="7" id="KW-0677">Repeat</keyword>
<dbReference type="SUPFAM" id="SSF51120">
    <property type="entry name" value="beta-Roll"/>
    <property type="match status" value="2"/>
</dbReference>
<dbReference type="InterPro" id="IPR011049">
    <property type="entry name" value="Serralysin-like_metalloprot_C"/>
</dbReference>
<dbReference type="PANTHER" id="PTHR38340:SF1">
    <property type="entry name" value="S-LAYER PROTEIN"/>
    <property type="match status" value="1"/>
</dbReference>
<evidence type="ECO:0000256" key="7">
    <source>
        <dbReference type="ARBA" id="ARBA00022737"/>
    </source>
</evidence>
<dbReference type="InterPro" id="IPR024079">
    <property type="entry name" value="MetalloPept_cat_dom_sf"/>
</dbReference>
<evidence type="ECO:0000256" key="2">
    <source>
        <dbReference type="ARBA" id="ARBA00004613"/>
    </source>
</evidence>
<dbReference type="GO" id="GO:0005615">
    <property type="term" value="C:extracellular space"/>
    <property type="evidence" value="ECO:0007669"/>
    <property type="project" value="InterPro"/>
</dbReference>
<evidence type="ECO:0000256" key="1">
    <source>
        <dbReference type="ARBA" id="ARBA00001913"/>
    </source>
</evidence>
<feature type="domain" description="Peptidase metallopeptidase" evidence="10">
    <location>
        <begin position="52"/>
        <end position="210"/>
    </location>
</feature>
<dbReference type="InterPro" id="IPR001343">
    <property type="entry name" value="Hemolysn_Ca-bd"/>
</dbReference>
<dbReference type="PRINTS" id="PR00313">
    <property type="entry name" value="CABNDNGRPT"/>
</dbReference>
<evidence type="ECO:0000313" key="11">
    <source>
        <dbReference type="EMBL" id="TXI28284.1"/>
    </source>
</evidence>
<keyword evidence="11" id="KW-0482">Metalloprotease</keyword>
<accession>A0A5C7VVP5</accession>
<dbReference type="GO" id="GO:0006508">
    <property type="term" value="P:proteolysis"/>
    <property type="evidence" value="ECO:0007669"/>
    <property type="project" value="UniProtKB-KW"/>
</dbReference>
<dbReference type="PROSITE" id="PS00330">
    <property type="entry name" value="HEMOLYSIN_CALCIUM"/>
    <property type="match status" value="2"/>
</dbReference>
<dbReference type="PANTHER" id="PTHR38340">
    <property type="entry name" value="S-LAYER PROTEIN"/>
    <property type="match status" value="1"/>
</dbReference>
<gene>
    <name evidence="11" type="ORF">E6Q60_07620</name>
</gene>
<dbReference type="SMART" id="SM00235">
    <property type="entry name" value="ZnMc"/>
    <property type="match status" value="1"/>
</dbReference>
<dbReference type="EMBL" id="SSFX01000054">
    <property type="protein sequence ID" value="TXI28284.1"/>
    <property type="molecule type" value="Genomic_DNA"/>
</dbReference>
<dbReference type="GO" id="GO:0008270">
    <property type="term" value="F:zinc ion binding"/>
    <property type="evidence" value="ECO:0007669"/>
    <property type="project" value="InterPro"/>
</dbReference>
<dbReference type="InterPro" id="IPR050557">
    <property type="entry name" value="RTX_toxin/Mannuronan_C5-epim"/>
</dbReference>
<dbReference type="Gene3D" id="3.40.390.10">
    <property type="entry name" value="Collagenase (Catalytic Domain)"/>
    <property type="match status" value="1"/>
</dbReference>
<dbReference type="InterPro" id="IPR018511">
    <property type="entry name" value="Hemolysin-typ_Ca-bd_CS"/>
</dbReference>
<evidence type="ECO:0000256" key="3">
    <source>
        <dbReference type="ARBA" id="ARBA00009490"/>
    </source>
</evidence>
<protein>
    <submittedName>
        <fullName evidence="11">Matrixin family metalloprotease</fullName>
    </submittedName>
</protein>
<dbReference type="GO" id="GO:0004222">
    <property type="term" value="F:metalloendopeptidase activity"/>
    <property type="evidence" value="ECO:0007669"/>
    <property type="project" value="InterPro"/>
</dbReference>
<dbReference type="InterPro" id="IPR021190">
    <property type="entry name" value="Pept_M10A"/>
</dbReference>
<dbReference type="Gene3D" id="2.150.10.10">
    <property type="entry name" value="Serralysin-like metalloprotease, C-terminal"/>
    <property type="match status" value="2"/>
</dbReference>
<dbReference type="GO" id="GO:0031012">
    <property type="term" value="C:extracellular matrix"/>
    <property type="evidence" value="ECO:0007669"/>
    <property type="project" value="InterPro"/>
</dbReference>
<dbReference type="Proteomes" id="UP000321055">
    <property type="component" value="Unassembled WGS sequence"/>
</dbReference>
<dbReference type="PRINTS" id="PR00138">
    <property type="entry name" value="MATRIXIN"/>
</dbReference>
<evidence type="ECO:0000313" key="12">
    <source>
        <dbReference type="Proteomes" id="UP000321055"/>
    </source>
</evidence>
<keyword evidence="8" id="KW-0378">Hydrolase</keyword>
<keyword evidence="5 11" id="KW-0645">Protease</keyword>
<dbReference type="InterPro" id="IPR001818">
    <property type="entry name" value="Pept_M10_metallopeptidase"/>
</dbReference>
<dbReference type="GO" id="GO:0005509">
    <property type="term" value="F:calcium ion binding"/>
    <property type="evidence" value="ECO:0007669"/>
    <property type="project" value="InterPro"/>
</dbReference>
<evidence type="ECO:0000256" key="5">
    <source>
        <dbReference type="ARBA" id="ARBA00022670"/>
    </source>
</evidence>
<dbReference type="Pfam" id="PF00353">
    <property type="entry name" value="HemolysinCabind"/>
    <property type="match status" value="3"/>
</dbReference>
<comment type="cofactor">
    <cofactor evidence="1">
        <name>Ca(2+)</name>
        <dbReference type="ChEBI" id="CHEBI:29108"/>
    </cofactor>
</comment>
<reference evidence="11 12" key="1">
    <citation type="submission" date="2018-09" db="EMBL/GenBank/DDBJ databases">
        <title>Metagenome Assembled Genomes from an Advanced Water Purification Facility.</title>
        <authorList>
            <person name="Stamps B.W."/>
            <person name="Spear J.R."/>
        </authorList>
    </citation>
    <scope>NUCLEOTIDE SEQUENCE [LARGE SCALE GENOMIC DNA]</scope>
    <source>
        <strain evidence="11">Bin_54_1</strain>
    </source>
</reference>
<dbReference type="SUPFAM" id="SSF55486">
    <property type="entry name" value="Metalloproteases ('zincins'), catalytic domain"/>
    <property type="match status" value="1"/>
</dbReference>
<keyword evidence="9" id="KW-0862">Zinc</keyword>
<dbReference type="Pfam" id="PF08548">
    <property type="entry name" value="Peptidase_M10_C"/>
    <property type="match status" value="1"/>
</dbReference>
<evidence type="ECO:0000256" key="8">
    <source>
        <dbReference type="ARBA" id="ARBA00022801"/>
    </source>
</evidence>
<dbReference type="Pfam" id="PF00413">
    <property type="entry name" value="Peptidase_M10"/>
    <property type="match status" value="1"/>
</dbReference>
<evidence type="ECO:0000256" key="9">
    <source>
        <dbReference type="ARBA" id="ARBA00022833"/>
    </source>
</evidence>
<dbReference type="AlphaFoldDB" id="A0A5C7VVP5"/>
<keyword evidence="4" id="KW-0964">Secreted</keyword>
<comment type="similarity">
    <text evidence="3">Belongs to the peptidase M10B family.</text>
</comment>
<name>A0A5C7VVP5_9PROT</name>
<dbReference type="InterPro" id="IPR006026">
    <property type="entry name" value="Peptidase_Metallo"/>
</dbReference>